<dbReference type="OrthoDB" id="8689520at2"/>
<dbReference type="STRING" id="52441.SAMN05216302_10463"/>
<evidence type="ECO:0000313" key="1">
    <source>
        <dbReference type="EMBL" id="SFL23710.1"/>
    </source>
</evidence>
<accession>A0A1I4G2H6</accession>
<dbReference type="Proteomes" id="UP000199533">
    <property type="component" value="Unassembled WGS sequence"/>
</dbReference>
<sequence length="71" mass="7959">MSMAVSLSLYSHTSLRDAMDLQPSVVKCFFDSKPFDEWKKGKSNEIKTQGEIINRLNSVISAIGAIARKRI</sequence>
<name>A0A1I4G2H6_9PROT</name>
<reference evidence="2" key="1">
    <citation type="submission" date="2016-10" db="EMBL/GenBank/DDBJ databases">
        <authorList>
            <person name="Varghese N."/>
            <person name="Submissions S."/>
        </authorList>
    </citation>
    <scope>NUCLEOTIDE SEQUENCE [LARGE SCALE GENOMIC DNA]</scope>
    <source>
        <strain evidence="2">Nm69</strain>
    </source>
</reference>
<dbReference type="EMBL" id="FOSP01000046">
    <property type="protein sequence ID" value="SFL23710.1"/>
    <property type="molecule type" value="Genomic_DNA"/>
</dbReference>
<organism evidence="1 2">
    <name type="scientific">Nitrosomonas aestuarii</name>
    <dbReference type="NCBI Taxonomy" id="52441"/>
    <lineage>
        <taxon>Bacteria</taxon>
        <taxon>Pseudomonadati</taxon>
        <taxon>Pseudomonadota</taxon>
        <taxon>Betaproteobacteria</taxon>
        <taxon>Nitrosomonadales</taxon>
        <taxon>Nitrosomonadaceae</taxon>
        <taxon>Nitrosomonas</taxon>
    </lineage>
</organism>
<dbReference type="AlphaFoldDB" id="A0A1I4G2H6"/>
<evidence type="ECO:0000313" key="2">
    <source>
        <dbReference type="Proteomes" id="UP000199533"/>
    </source>
</evidence>
<keyword evidence="2" id="KW-1185">Reference proteome</keyword>
<gene>
    <name evidence="1" type="ORF">SAMN05216302_10463</name>
</gene>
<protein>
    <submittedName>
        <fullName evidence="1">Uncharacterized protein</fullName>
    </submittedName>
</protein>
<proteinExistence type="predicted"/>